<dbReference type="Proteomes" id="UP000242715">
    <property type="component" value="Unassembled WGS sequence"/>
</dbReference>
<reference evidence="2" key="1">
    <citation type="journal article" date="2017" name="Front. Plant Sci.">
        <title>Climate Clever Clovers: New Paradigm to Reduce the Environmental Footprint of Ruminants by Breeding Low Methanogenic Forages Utilizing Haplotype Variation.</title>
        <authorList>
            <person name="Kaur P."/>
            <person name="Appels R."/>
            <person name="Bayer P.E."/>
            <person name="Keeble-Gagnere G."/>
            <person name="Wang J."/>
            <person name="Hirakawa H."/>
            <person name="Shirasawa K."/>
            <person name="Vercoe P."/>
            <person name="Stefanova K."/>
            <person name="Durmic Z."/>
            <person name="Nichols P."/>
            <person name="Revell C."/>
            <person name="Isobe S.N."/>
            <person name="Edwards D."/>
            <person name="Erskine W."/>
        </authorList>
    </citation>
    <scope>NUCLEOTIDE SEQUENCE [LARGE SCALE GENOMIC DNA]</scope>
    <source>
        <strain evidence="2">cv. Daliak</strain>
    </source>
</reference>
<organism evidence="1 2">
    <name type="scientific">Trifolium subterraneum</name>
    <name type="common">Subterranean clover</name>
    <dbReference type="NCBI Taxonomy" id="3900"/>
    <lineage>
        <taxon>Eukaryota</taxon>
        <taxon>Viridiplantae</taxon>
        <taxon>Streptophyta</taxon>
        <taxon>Embryophyta</taxon>
        <taxon>Tracheophyta</taxon>
        <taxon>Spermatophyta</taxon>
        <taxon>Magnoliopsida</taxon>
        <taxon>eudicotyledons</taxon>
        <taxon>Gunneridae</taxon>
        <taxon>Pentapetalae</taxon>
        <taxon>rosids</taxon>
        <taxon>fabids</taxon>
        <taxon>Fabales</taxon>
        <taxon>Fabaceae</taxon>
        <taxon>Papilionoideae</taxon>
        <taxon>50 kb inversion clade</taxon>
        <taxon>NPAAA clade</taxon>
        <taxon>Hologalegina</taxon>
        <taxon>IRL clade</taxon>
        <taxon>Trifolieae</taxon>
        <taxon>Trifolium</taxon>
    </lineage>
</organism>
<evidence type="ECO:0000313" key="1">
    <source>
        <dbReference type="EMBL" id="GAU50346.1"/>
    </source>
</evidence>
<protein>
    <submittedName>
        <fullName evidence="1">Uncharacterized protein</fullName>
    </submittedName>
</protein>
<sequence>MGAGGGKYRYIIRELRTRYLLSLERDLYLLETEESLKALSSGVNIDTRFAIMIFTPDDNAFNDSSVSKRYKSLSSDNKYLVLSSRMIYLYLPPALLPRTTNVCQLHEMVETEIMGESKYMINITALAKRLRDCQQQHCPSYRDFRDDDDDGDDKIMMMMNGKWNMMMMMLLEE</sequence>
<dbReference type="EMBL" id="DF974745">
    <property type="protein sequence ID" value="GAU50346.1"/>
    <property type="molecule type" value="Genomic_DNA"/>
</dbReference>
<proteinExistence type="predicted"/>
<evidence type="ECO:0000313" key="2">
    <source>
        <dbReference type="Proteomes" id="UP000242715"/>
    </source>
</evidence>
<keyword evidence="2" id="KW-1185">Reference proteome</keyword>
<dbReference type="AlphaFoldDB" id="A0A2Z6P3J3"/>
<gene>
    <name evidence="1" type="ORF">TSUD_409310</name>
</gene>
<name>A0A2Z6P3J3_TRISU</name>
<accession>A0A2Z6P3J3</accession>